<evidence type="ECO:0000313" key="4">
    <source>
        <dbReference type="Proteomes" id="UP000472276"/>
    </source>
</evidence>
<dbReference type="Gene3D" id="3.10.100.10">
    <property type="entry name" value="Mannose-Binding Protein A, subunit A"/>
    <property type="match status" value="2"/>
</dbReference>
<dbReference type="InterPro" id="IPR016187">
    <property type="entry name" value="CTDL_fold"/>
</dbReference>
<proteinExistence type="predicted"/>
<dbReference type="PANTHER" id="PTHR45784">
    <property type="entry name" value="C-TYPE LECTIN DOMAIN FAMILY 20 MEMBER A-RELATED"/>
    <property type="match status" value="1"/>
</dbReference>
<gene>
    <name evidence="3" type="primary">LOC120440171</name>
</gene>
<keyword evidence="1" id="KW-1133">Transmembrane helix</keyword>
<dbReference type="InterPro" id="IPR001304">
    <property type="entry name" value="C-type_lectin-like"/>
</dbReference>
<dbReference type="KEGG" id="oau:120440171"/>
<evidence type="ECO:0000313" key="3">
    <source>
        <dbReference type="Ensembl" id="ENSOABP00000068274.1"/>
    </source>
</evidence>
<name>A0AAZ1XKX0_OREAU</name>
<reference evidence="4" key="1">
    <citation type="submission" date="2020-03" db="EMBL/GenBank/DDBJ databases">
        <title>Evolution of repeat sequences and sex chromosomes of tilapia species revealed by chromosome-level genomes.</title>
        <authorList>
            <person name="Xu L."/>
            <person name="Tao W."/>
            <person name="Wang D."/>
            <person name="Zhou Q."/>
        </authorList>
    </citation>
    <scope>NUCLEOTIDE SEQUENCE [LARGE SCALE GENOMIC DNA]</scope>
    <source>
        <strain evidence="4">Israel</strain>
    </source>
</reference>
<keyword evidence="4" id="KW-1185">Reference proteome</keyword>
<dbReference type="PANTHER" id="PTHR45784:SF3">
    <property type="entry name" value="C-TYPE LECTIN DOMAIN FAMILY 4 MEMBER K-LIKE-RELATED"/>
    <property type="match status" value="1"/>
</dbReference>
<sequence length="352" mass="40665">MITMYLHFGYIARLSSSSPQSSMMIVKILLGVLYLSGGLVLSKCRRYHFVNKPFTWYEAQSYCRKNYVGLACIENSEEMNQVINTVSSAGYNSEVWIGVYIHLQRHAASQNDDESWNWKKQIQSEPFLVSYFCQSISVSGQWYSNCSVEHPFICYNGTSQSPQYVLVNESMDWFRALRYCRENFTDIASYSISDSQLQILLPNGDRAWIGVISYPEIRQRDCGNSSFRYWDDFGNIPSIFRSLFGVADLQRSGKWRLIEYFTKIPFVCFDNLPAPGKENVQKKVIKMNLNLEGLSVDLNDRAVKANLTKLQDKLEEKGVNGVNLKWRKLPDGAVFHKEEKNTKKEEKKKTEL</sequence>
<reference evidence="3" key="2">
    <citation type="submission" date="2025-08" db="UniProtKB">
        <authorList>
            <consortium name="Ensembl"/>
        </authorList>
    </citation>
    <scope>IDENTIFICATION</scope>
</reference>
<accession>A0AAZ1XKX0</accession>
<dbReference type="Ensembl" id="ENSOABT00000078456.1">
    <property type="protein sequence ID" value="ENSOABP00000068274.1"/>
    <property type="gene ID" value="ENSOABG00000035408.1"/>
</dbReference>
<dbReference type="PROSITE" id="PS50041">
    <property type="entry name" value="C_TYPE_LECTIN_2"/>
    <property type="match status" value="1"/>
</dbReference>
<dbReference type="SMART" id="SM00034">
    <property type="entry name" value="CLECT"/>
    <property type="match status" value="1"/>
</dbReference>
<dbReference type="SUPFAM" id="SSF56436">
    <property type="entry name" value="C-type lectin-like"/>
    <property type="match status" value="2"/>
</dbReference>
<dbReference type="RefSeq" id="XP_039467941.1">
    <property type="nucleotide sequence ID" value="XM_039612007.1"/>
</dbReference>
<dbReference type="AlphaFoldDB" id="A0AAZ1XKX0"/>
<dbReference type="Pfam" id="PF00059">
    <property type="entry name" value="Lectin_C"/>
    <property type="match status" value="1"/>
</dbReference>
<feature type="transmembrane region" description="Helical" evidence="1">
    <location>
        <begin position="24"/>
        <end position="42"/>
    </location>
</feature>
<dbReference type="GeneID" id="120440171"/>
<keyword evidence="1" id="KW-0472">Membrane</keyword>
<feature type="domain" description="C-type lectin" evidence="2">
    <location>
        <begin position="47"/>
        <end position="155"/>
    </location>
</feature>
<dbReference type="InterPro" id="IPR016186">
    <property type="entry name" value="C-type_lectin-like/link_sf"/>
</dbReference>
<reference evidence="3" key="3">
    <citation type="submission" date="2025-09" db="UniProtKB">
        <authorList>
            <consortium name="Ensembl"/>
        </authorList>
    </citation>
    <scope>IDENTIFICATION</scope>
</reference>
<evidence type="ECO:0000259" key="2">
    <source>
        <dbReference type="PROSITE" id="PS50041"/>
    </source>
</evidence>
<dbReference type="Proteomes" id="UP000472276">
    <property type="component" value="Unassembled WGS sequence"/>
</dbReference>
<organism evidence="3 4">
    <name type="scientific">Oreochromis aureus</name>
    <name type="common">Israeli tilapia</name>
    <name type="synonym">Chromis aureus</name>
    <dbReference type="NCBI Taxonomy" id="47969"/>
    <lineage>
        <taxon>Eukaryota</taxon>
        <taxon>Metazoa</taxon>
        <taxon>Chordata</taxon>
        <taxon>Craniata</taxon>
        <taxon>Vertebrata</taxon>
        <taxon>Euteleostomi</taxon>
        <taxon>Actinopterygii</taxon>
        <taxon>Neopterygii</taxon>
        <taxon>Teleostei</taxon>
        <taxon>Neoteleostei</taxon>
        <taxon>Acanthomorphata</taxon>
        <taxon>Ovalentaria</taxon>
        <taxon>Cichlomorphae</taxon>
        <taxon>Cichliformes</taxon>
        <taxon>Cichlidae</taxon>
        <taxon>African cichlids</taxon>
        <taxon>Pseudocrenilabrinae</taxon>
        <taxon>Oreochromini</taxon>
        <taxon>Oreochromis</taxon>
    </lineage>
</organism>
<keyword evidence="1" id="KW-0812">Transmembrane</keyword>
<evidence type="ECO:0000256" key="1">
    <source>
        <dbReference type="SAM" id="Phobius"/>
    </source>
</evidence>
<protein>
    <recommendedName>
        <fullName evidence="2">C-type lectin domain-containing protein</fullName>
    </recommendedName>
</protein>